<evidence type="ECO:0000256" key="2">
    <source>
        <dbReference type="ARBA" id="ARBA00022448"/>
    </source>
</evidence>
<keyword evidence="7" id="KW-1185">Reference proteome</keyword>
<dbReference type="OrthoDB" id="5705066at2"/>
<dbReference type="EMBL" id="LHPH01000013">
    <property type="protein sequence ID" value="KPH62516.1"/>
    <property type="molecule type" value="Genomic_DNA"/>
</dbReference>
<sequence>MLGKLTQCLLLCALLLSGHTLANDFSNFEVKQGKGQFSQAKHFTFLKRAIKSQGEFVIYEQHVYWHTIDPVSSEMLLLPSGIYRRLNTEKAYHTVTKDKQLNRLLAKLLSGEIDEHDWKITAIEQCYKLIPKLDDVALLFAVVELCSADENHRRIVITDQQKNETHISMQITSKELTEGDMNAVKLTH</sequence>
<proteinExistence type="predicted"/>
<reference evidence="6 7" key="1">
    <citation type="submission" date="2015-08" db="EMBL/GenBank/DDBJ databases">
        <title>Draft Genome Sequence of Pseudoalteromonas porphyrae UCD-SED14.</title>
        <authorList>
            <person name="Coil D.A."/>
            <person name="Jospin G."/>
            <person name="Lee R.D."/>
            <person name="Eisen J.A."/>
        </authorList>
    </citation>
    <scope>NUCLEOTIDE SEQUENCE [LARGE SCALE GENOMIC DNA]</scope>
    <source>
        <strain evidence="6 7">UCD-SED14</strain>
    </source>
</reference>
<keyword evidence="2" id="KW-0813">Transport</keyword>
<feature type="chain" id="PRO_5005878272" description="Outer membrane lipoprotein carrier protein LolA" evidence="5">
    <location>
        <begin position="23"/>
        <end position="188"/>
    </location>
</feature>
<evidence type="ECO:0000256" key="5">
    <source>
        <dbReference type="SAM" id="SignalP"/>
    </source>
</evidence>
<comment type="caution">
    <text evidence="6">The sequence shown here is derived from an EMBL/GenBank/DDBJ whole genome shotgun (WGS) entry which is preliminary data.</text>
</comment>
<evidence type="ECO:0000256" key="4">
    <source>
        <dbReference type="ARBA" id="ARBA00022927"/>
    </source>
</evidence>
<evidence type="ECO:0000256" key="3">
    <source>
        <dbReference type="ARBA" id="ARBA00022729"/>
    </source>
</evidence>
<dbReference type="PATRIC" id="fig|187330.3.peg.928"/>
<keyword evidence="4" id="KW-0653">Protein transport</keyword>
<dbReference type="InterPro" id="IPR029046">
    <property type="entry name" value="LolA/LolB/LppX"/>
</dbReference>
<organism evidence="6 7">
    <name type="scientific">Pseudoalteromonas porphyrae</name>
    <dbReference type="NCBI Taxonomy" id="187330"/>
    <lineage>
        <taxon>Bacteria</taxon>
        <taxon>Pseudomonadati</taxon>
        <taxon>Pseudomonadota</taxon>
        <taxon>Gammaproteobacteria</taxon>
        <taxon>Alteromonadales</taxon>
        <taxon>Pseudoalteromonadaceae</taxon>
        <taxon>Pseudoalteromonas</taxon>
    </lineage>
</organism>
<name>A0A0N1MTY3_9GAMM</name>
<dbReference type="GO" id="GO:0015031">
    <property type="term" value="P:protein transport"/>
    <property type="evidence" value="ECO:0007669"/>
    <property type="project" value="UniProtKB-KW"/>
</dbReference>
<accession>A0A0N1MTY3</accession>
<dbReference type="STRING" id="187330.AMS58_04500"/>
<dbReference type="SUPFAM" id="SSF89392">
    <property type="entry name" value="Prokaryotic lipoproteins and lipoprotein localization factors"/>
    <property type="match status" value="1"/>
</dbReference>
<evidence type="ECO:0008006" key="8">
    <source>
        <dbReference type="Google" id="ProtNLM"/>
    </source>
</evidence>
<comment type="subunit">
    <text evidence="1">Monomer.</text>
</comment>
<evidence type="ECO:0000313" key="6">
    <source>
        <dbReference type="EMBL" id="KPH62516.1"/>
    </source>
</evidence>
<dbReference type="AlphaFoldDB" id="A0A0N1MTY3"/>
<evidence type="ECO:0000313" key="7">
    <source>
        <dbReference type="Proteomes" id="UP000037848"/>
    </source>
</evidence>
<feature type="signal peptide" evidence="5">
    <location>
        <begin position="1"/>
        <end position="22"/>
    </location>
</feature>
<protein>
    <recommendedName>
        <fullName evidence="8">Outer membrane lipoprotein carrier protein LolA</fullName>
    </recommendedName>
</protein>
<dbReference type="Gene3D" id="2.50.20.10">
    <property type="entry name" value="Lipoprotein localisation LolA/LolB/LppX"/>
    <property type="match status" value="1"/>
</dbReference>
<dbReference type="Proteomes" id="UP000037848">
    <property type="component" value="Unassembled WGS sequence"/>
</dbReference>
<keyword evidence="3 5" id="KW-0732">Signal</keyword>
<dbReference type="RefSeq" id="WP_054454702.1">
    <property type="nucleotide sequence ID" value="NZ_LHPH01000013.1"/>
</dbReference>
<gene>
    <name evidence="6" type="ORF">ADS77_12505</name>
</gene>
<evidence type="ECO:0000256" key="1">
    <source>
        <dbReference type="ARBA" id="ARBA00011245"/>
    </source>
</evidence>